<reference evidence="3" key="1">
    <citation type="journal article" date="2020" name="Phytopathology">
        <title>Genome Sequence Resources of Colletotrichum truncatum, C. plurivorum, C. musicola, and C. sojae: Four Species Pathogenic to Soybean (Glycine max).</title>
        <authorList>
            <person name="Rogerio F."/>
            <person name="Boufleur T.R."/>
            <person name="Ciampi-Guillardi M."/>
            <person name="Sukno S.A."/>
            <person name="Thon M.R."/>
            <person name="Massola Junior N.S."/>
            <person name="Baroncelli R."/>
        </authorList>
    </citation>
    <scope>NUCLEOTIDE SEQUENCE</scope>
    <source>
        <strain evidence="3">LFN0074</strain>
    </source>
</reference>
<evidence type="ECO:0000313" key="3">
    <source>
        <dbReference type="EMBL" id="KAF6833412.1"/>
    </source>
</evidence>
<evidence type="ECO:0000256" key="1">
    <source>
        <dbReference type="SAM" id="Coils"/>
    </source>
</evidence>
<gene>
    <name evidence="3" type="ORF">CMUS01_06560</name>
</gene>
<dbReference type="Proteomes" id="UP000639643">
    <property type="component" value="Unassembled WGS sequence"/>
</dbReference>
<keyword evidence="4" id="KW-1185">Reference proteome</keyword>
<evidence type="ECO:0000313" key="4">
    <source>
        <dbReference type="Proteomes" id="UP000639643"/>
    </source>
</evidence>
<proteinExistence type="predicted"/>
<comment type="caution">
    <text evidence="3">The sequence shown here is derived from an EMBL/GenBank/DDBJ whole genome shotgun (WGS) entry which is preliminary data.</text>
</comment>
<dbReference type="EMBL" id="WIGM01000217">
    <property type="protein sequence ID" value="KAF6833412.1"/>
    <property type="molecule type" value="Genomic_DNA"/>
</dbReference>
<name>A0A8H6KKY3_9PEZI</name>
<feature type="region of interest" description="Disordered" evidence="2">
    <location>
        <begin position="1"/>
        <end position="28"/>
    </location>
</feature>
<sequence length="277" mass="30384">MDLLNYTSDSDQELDGLPPPPPGLSPNAAQNEWFAKVWSRKNRSFNMPAHRAARESLRSKLSRVEWCDAVSLPLFVERQKPYLDLLNMWAPGAWSAEWVPSAVDCEATRLMNRLVMPESITTPSTSTCTTTDITLINFLETISTAGTTTTTTTATTPLLTPALDLDAAIQNVISAKTAEISAVLAAQLRQHNEAQQRLRDEAVRKVLGVLQHNARSVREAVAEEEKARERLKAALSEDERARRNLRLSLEMLDDSLAKAGEQLVAGKGAGDGDDCCG</sequence>
<organism evidence="3 4">
    <name type="scientific">Colletotrichum musicola</name>
    <dbReference type="NCBI Taxonomy" id="2175873"/>
    <lineage>
        <taxon>Eukaryota</taxon>
        <taxon>Fungi</taxon>
        <taxon>Dikarya</taxon>
        <taxon>Ascomycota</taxon>
        <taxon>Pezizomycotina</taxon>
        <taxon>Sordariomycetes</taxon>
        <taxon>Hypocreomycetidae</taxon>
        <taxon>Glomerellales</taxon>
        <taxon>Glomerellaceae</taxon>
        <taxon>Colletotrichum</taxon>
        <taxon>Colletotrichum orchidearum species complex</taxon>
    </lineage>
</organism>
<keyword evidence="1" id="KW-0175">Coiled coil</keyword>
<accession>A0A8H6KKY3</accession>
<evidence type="ECO:0000256" key="2">
    <source>
        <dbReference type="SAM" id="MobiDB-lite"/>
    </source>
</evidence>
<dbReference type="AlphaFoldDB" id="A0A8H6KKY3"/>
<protein>
    <submittedName>
        <fullName evidence="3">Uncharacterized protein</fullName>
    </submittedName>
</protein>
<feature type="coiled-coil region" evidence="1">
    <location>
        <begin position="185"/>
        <end position="248"/>
    </location>
</feature>